<dbReference type="AlphaFoldDB" id="A0A552UA78"/>
<evidence type="ECO:0000313" key="2">
    <source>
        <dbReference type="Proteomes" id="UP000317894"/>
    </source>
</evidence>
<dbReference type="Pfam" id="PF01904">
    <property type="entry name" value="DUF72"/>
    <property type="match status" value="1"/>
</dbReference>
<dbReference type="RefSeq" id="WP_144335289.1">
    <property type="nucleotide sequence ID" value="NZ_VJWA01000002.1"/>
</dbReference>
<keyword evidence="2" id="KW-1185">Reference proteome</keyword>
<name>A0A552UA78_9SPHN</name>
<dbReference type="SUPFAM" id="SSF117396">
    <property type="entry name" value="TM1631-like"/>
    <property type="match status" value="1"/>
</dbReference>
<proteinExistence type="predicted"/>
<organism evidence="1 2">
    <name type="scientific">Glacieibacterium frigidum</name>
    <dbReference type="NCBI Taxonomy" id="2593303"/>
    <lineage>
        <taxon>Bacteria</taxon>
        <taxon>Pseudomonadati</taxon>
        <taxon>Pseudomonadota</taxon>
        <taxon>Alphaproteobacteria</taxon>
        <taxon>Sphingomonadales</taxon>
        <taxon>Sphingosinicellaceae</taxon>
        <taxon>Glacieibacterium</taxon>
    </lineage>
</organism>
<dbReference type="InterPro" id="IPR002763">
    <property type="entry name" value="DUF72"/>
</dbReference>
<dbReference type="Proteomes" id="UP000317894">
    <property type="component" value="Unassembled WGS sequence"/>
</dbReference>
<dbReference type="PANTHER" id="PTHR30348:SF4">
    <property type="entry name" value="DUF72 DOMAIN-CONTAINING PROTEIN"/>
    <property type="match status" value="1"/>
</dbReference>
<sequence>MIRVGVGGWTYEPWRGTFYPQGLRQADELKHASRALTAIEINGTFYGSQKPESYQKWHDETPDGFRFSLKGPRFAVNRRVLGEAGESIARFFTTGMDRLGDKLGPILWQFAATKQFDRDDMAAFIALLPEKLGERRLQHALEVRHESFRDPAFLALARGANCAAVFAHADKYPTPLDATDAPTADFAYARLQNCAEEEATGYPPAALDGWAAQARDWAADGARDVYVFFISGAKVRAPAAAQALIARLAAQS</sequence>
<dbReference type="EMBL" id="VJWA01000002">
    <property type="protein sequence ID" value="TRW15120.1"/>
    <property type="molecule type" value="Genomic_DNA"/>
</dbReference>
<protein>
    <submittedName>
        <fullName evidence="1">DUF72 domain-containing protein</fullName>
    </submittedName>
</protein>
<comment type="caution">
    <text evidence="1">The sequence shown here is derived from an EMBL/GenBank/DDBJ whole genome shotgun (WGS) entry which is preliminary data.</text>
</comment>
<gene>
    <name evidence="1" type="ORF">FMM06_15860</name>
</gene>
<accession>A0A552UA78</accession>
<dbReference type="PANTHER" id="PTHR30348">
    <property type="entry name" value="UNCHARACTERIZED PROTEIN YECE"/>
    <property type="match status" value="1"/>
</dbReference>
<dbReference type="InterPro" id="IPR036520">
    <property type="entry name" value="UPF0759_sf"/>
</dbReference>
<dbReference type="Gene3D" id="3.20.20.410">
    <property type="entry name" value="Protein of unknown function UPF0759"/>
    <property type="match status" value="1"/>
</dbReference>
<reference evidence="1 2" key="1">
    <citation type="submission" date="2019-07" db="EMBL/GenBank/DDBJ databases">
        <title>Novel species isolated from glacier.</title>
        <authorList>
            <person name="Liu Q."/>
            <person name="Xin Y.-H."/>
        </authorList>
    </citation>
    <scope>NUCLEOTIDE SEQUENCE [LARGE SCALE GENOMIC DNA]</scope>
    <source>
        <strain evidence="1 2">LB1R16</strain>
    </source>
</reference>
<dbReference type="OrthoDB" id="9780310at2"/>
<evidence type="ECO:0000313" key="1">
    <source>
        <dbReference type="EMBL" id="TRW15120.1"/>
    </source>
</evidence>